<keyword evidence="1 5" id="KW-0328">Glycosyltransferase</keyword>
<feature type="binding site" evidence="3">
    <location>
        <begin position="229"/>
        <end position="231"/>
    </location>
    <ligand>
        <name>substrate</name>
    </ligand>
</feature>
<dbReference type="GO" id="GO:0005975">
    <property type="term" value="P:carbohydrate metabolic process"/>
    <property type="evidence" value="ECO:0007669"/>
    <property type="project" value="InterPro"/>
</dbReference>
<organism evidence="5 6">
    <name type="scientific">Calidithermus roseus</name>
    <dbReference type="NCBI Taxonomy" id="1644118"/>
    <lineage>
        <taxon>Bacteria</taxon>
        <taxon>Thermotogati</taxon>
        <taxon>Deinococcota</taxon>
        <taxon>Deinococci</taxon>
        <taxon>Thermales</taxon>
        <taxon>Thermaceae</taxon>
        <taxon>Calidithermus</taxon>
    </lineage>
</organism>
<evidence type="ECO:0000259" key="4">
    <source>
        <dbReference type="SMART" id="SM00642"/>
    </source>
</evidence>
<feature type="binding site" evidence="3">
    <location>
        <position position="98"/>
    </location>
    <ligand>
        <name>substrate</name>
    </ligand>
</feature>
<evidence type="ECO:0000256" key="3">
    <source>
        <dbReference type="PIRSR" id="PIRSR003059-2"/>
    </source>
</evidence>
<dbReference type="EC" id="2.4.1.7" evidence="5"/>
<dbReference type="AlphaFoldDB" id="A0A399ER95"/>
<gene>
    <name evidence="5" type="ORF">Mrose_01774</name>
</gene>
<evidence type="ECO:0000256" key="1">
    <source>
        <dbReference type="ARBA" id="ARBA00022676"/>
    </source>
</evidence>
<sequence>MPADIASRMLEHLEFLYPHQARSVLERLKTLLEAFPRAEAVSSLERWSEKDAILITYGDQIRAEGEPPLRTLYGFLRHHLRGVFSGVHILPFYPSTSDDGFSVVDFKAVEPGWGDWSDVEAIGKDFRLMVDLVCNHVSASSPWFQGFLQDDPKYRDYFISAPPGTDFSAVFRPRALPLLTPFQTPSGEKLVWTTFSADQIDLNYANPQVLLEVVSALLHYVRHGAQLIRLDAVGFIWKEVGTSCVHLEGAHRIVKLLRLVLDAVAPEVLLITETNVPHRDNIAYFGDGQDEAQMVYQFPLPPLVLHTFRTGDAGKLAQWAAALEPPSPRTTFFNFLASHDGLGVVPASGILEPVEIAALMQMALDHGGRVNYKDTPEGPVPYELCLTLFDALNHPYLEEPEPESLQIARFMAANAILLSLQGVPGVYIHSLFGSPSDHGALEESGINRRLNRHKFTQADLDQLLGDPGSRASKILAAYTHLLRVRASHPAFHPNAPQQVLPSKEVLRIVRGSGEQSVGCYINVTPRSQVVSRLGRDLISGKWFTGILKPYQVAWVVDE</sequence>
<dbReference type="InterPro" id="IPR006047">
    <property type="entry name" value="GH13_cat_dom"/>
</dbReference>
<dbReference type="CDD" id="cd11356">
    <property type="entry name" value="AmyAc_Sucrose_phosphorylase-like_1"/>
    <property type="match status" value="1"/>
</dbReference>
<dbReference type="PANTHER" id="PTHR10357">
    <property type="entry name" value="ALPHA-AMYLASE FAMILY MEMBER"/>
    <property type="match status" value="1"/>
</dbReference>
<dbReference type="Pfam" id="PF00128">
    <property type="entry name" value="Alpha-amylase"/>
    <property type="match status" value="1"/>
</dbReference>
<dbReference type="InterPro" id="IPR045857">
    <property type="entry name" value="O16G_dom_2"/>
</dbReference>
<dbReference type="InterPro" id="IPR017853">
    <property type="entry name" value="GH"/>
</dbReference>
<dbReference type="Proteomes" id="UP000265341">
    <property type="component" value="Unassembled WGS sequence"/>
</dbReference>
<dbReference type="PIRSF" id="PIRSF003059">
    <property type="entry name" value="Sucrose_phosphorylase"/>
    <property type="match status" value="1"/>
</dbReference>
<reference evidence="5 6" key="1">
    <citation type="submission" date="2018-08" db="EMBL/GenBank/DDBJ databases">
        <title>Meiothermus roseus NBRC 110900 genome sequencing project.</title>
        <authorList>
            <person name="Da Costa M.S."/>
            <person name="Albuquerque L."/>
            <person name="Raposo P."/>
            <person name="Froufe H.J.C."/>
            <person name="Barroso C.S."/>
            <person name="Egas C."/>
        </authorList>
    </citation>
    <scope>NUCLEOTIDE SEQUENCE [LARGE SCALE GENOMIC DNA]</scope>
    <source>
        <strain evidence="5 6">NBRC 110900</strain>
    </source>
</reference>
<dbReference type="Gene3D" id="3.90.400.10">
    <property type="entry name" value="Oligo-1,6-glucosidase, Domain 2"/>
    <property type="match status" value="1"/>
</dbReference>
<feature type="binding site" evidence="3">
    <location>
        <position position="448"/>
    </location>
    <ligand>
        <name>substrate</name>
    </ligand>
</feature>
<dbReference type="SUPFAM" id="SSF51445">
    <property type="entry name" value="(Trans)glycosidases"/>
    <property type="match status" value="1"/>
</dbReference>
<accession>A0A399ER95</accession>
<proteinExistence type="predicted"/>
<feature type="binding site" evidence="3">
    <location>
        <begin position="339"/>
        <end position="340"/>
    </location>
    <ligand>
        <name>substrate</name>
    </ligand>
</feature>
<dbReference type="InterPro" id="IPR033746">
    <property type="entry name" value="GGa_phosphorylase"/>
</dbReference>
<dbReference type="Gene3D" id="3.20.20.80">
    <property type="entry name" value="Glycosidases"/>
    <property type="match status" value="1"/>
</dbReference>
<keyword evidence="2 5" id="KW-0808">Transferase</keyword>
<feature type="binding site" evidence="3">
    <location>
        <position position="136"/>
    </location>
    <ligand>
        <name>substrate</name>
    </ligand>
</feature>
<dbReference type="GO" id="GO:0009018">
    <property type="term" value="F:sucrose phosphorylase activity"/>
    <property type="evidence" value="ECO:0007669"/>
    <property type="project" value="UniProtKB-EC"/>
</dbReference>
<keyword evidence="6" id="KW-1185">Reference proteome</keyword>
<evidence type="ECO:0000313" key="5">
    <source>
        <dbReference type="EMBL" id="RIH86488.1"/>
    </source>
</evidence>
<evidence type="ECO:0000256" key="2">
    <source>
        <dbReference type="ARBA" id="ARBA00022679"/>
    </source>
</evidence>
<dbReference type="SMART" id="SM00642">
    <property type="entry name" value="Aamy"/>
    <property type="match status" value="1"/>
</dbReference>
<feature type="domain" description="Glycosyl hydrolase family 13 catalytic" evidence="4">
    <location>
        <begin position="33"/>
        <end position="390"/>
    </location>
</feature>
<evidence type="ECO:0000313" key="6">
    <source>
        <dbReference type="Proteomes" id="UP000265341"/>
    </source>
</evidence>
<comment type="caution">
    <text evidence="5">The sequence shown here is derived from an EMBL/GenBank/DDBJ whole genome shotgun (WGS) entry which is preliminary data.</text>
</comment>
<dbReference type="PANTHER" id="PTHR10357:SF214">
    <property type="entry name" value="GLUCOSYLGLYCERATE PHOSPHORYLASE"/>
    <property type="match status" value="1"/>
</dbReference>
<name>A0A399ER95_9DEIN</name>
<protein>
    <submittedName>
        <fullName evidence="5">Sucrose phosphorylase</fullName>
        <ecNumber evidence="5">2.4.1.7</ecNumber>
    </submittedName>
</protein>
<dbReference type="InterPro" id="IPR016377">
    <property type="entry name" value="Sucrose_GGa_phosphorylase-rel"/>
</dbReference>
<dbReference type="EMBL" id="QWLA01000029">
    <property type="protein sequence ID" value="RIH86488.1"/>
    <property type="molecule type" value="Genomic_DNA"/>
</dbReference>